<sequence length="67" mass="7868">MNGFLQARISTKTKQHPNAEKMHSLECSRDIANDEWRDLGERIRATAEIIYRQEARVQAEVLQQRND</sequence>
<organism evidence="2 3">
    <name type="scientific">Paenibacillus apis</name>
    <dbReference type="NCBI Taxonomy" id="1792174"/>
    <lineage>
        <taxon>Bacteria</taxon>
        <taxon>Bacillati</taxon>
        <taxon>Bacillota</taxon>
        <taxon>Bacilli</taxon>
        <taxon>Bacillales</taxon>
        <taxon>Paenibacillaceae</taxon>
        <taxon>Paenibacillus</taxon>
    </lineage>
</organism>
<accession>A0A919Y0Q7</accession>
<dbReference type="AlphaFoldDB" id="A0A919Y0Q7"/>
<evidence type="ECO:0000313" key="2">
    <source>
        <dbReference type="EMBL" id="GIO42512.1"/>
    </source>
</evidence>
<gene>
    <name evidence="2" type="ORF">J41TS4_22700</name>
</gene>
<dbReference type="EMBL" id="BORS01000007">
    <property type="protein sequence ID" value="GIO42512.1"/>
    <property type="molecule type" value="Genomic_DNA"/>
</dbReference>
<protein>
    <submittedName>
        <fullName evidence="2">Uncharacterized protein</fullName>
    </submittedName>
</protein>
<proteinExistence type="predicted"/>
<dbReference type="Proteomes" id="UP000678895">
    <property type="component" value="Unassembled WGS sequence"/>
</dbReference>
<reference evidence="2" key="1">
    <citation type="submission" date="2021-03" db="EMBL/GenBank/DDBJ databases">
        <title>Antimicrobial resistance genes in bacteria isolated from Japanese honey, and their potential for conferring macrolide and lincosamide resistance in the American foulbrood pathogen Paenibacillus larvae.</title>
        <authorList>
            <person name="Okamoto M."/>
            <person name="Kumagai M."/>
            <person name="Kanamori H."/>
            <person name="Takamatsu D."/>
        </authorList>
    </citation>
    <scope>NUCLEOTIDE SEQUENCE</scope>
    <source>
        <strain evidence="2">J41TS4</strain>
    </source>
</reference>
<comment type="caution">
    <text evidence="2">The sequence shown here is derived from an EMBL/GenBank/DDBJ whole genome shotgun (WGS) entry which is preliminary data.</text>
</comment>
<evidence type="ECO:0000256" key="1">
    <source>
        <dbReference type="SAM" id="MobiDB-lite"/>
    </source>
</evidence>
<evidence type="ECO:0000313" key="3">
    <source>
        <dbReference type="Proteomes" id="UP000678895"/>
    </source>
</evidence>
<feature type="region of interest" description="Disordered" evidence="1">
    <location>
        <begin position="1"/>
        <end position="22"/>
    </location>
</feature>
<name>A0A919Y0Q7_9BACL</name>
<keyword evidence="3" id="KW-1185">Reference proteome</keyword>